<evidence type="ECO:0000256" key="1">
    <source>
        <dbReference type="SAM" id="MobiDB-lite"/>
    </source>
</evidence>
<keyword evidence="2" id="KW-0732">Signal</keyword>
<comment type="caution">
    <text evidence="3">The sequence shown here is derived from an EMBL/GenBank/DDBJ whole genome shotgun (WGS) entry which is preliminary data.</text>
</comment>
<feature type="signal peptide" evidence="2">
    <location>
        <begin position="1"/>
        <end position="27"/>
    </location>
</feature>
<dbReference type="AlphaFoldDB" id="A0A3M6ZP73"/>
<feature type="compositionally biased region" description="Basic residues" evidence="1">
    <location>
        <begin position="214"/>
        <end position="228"/>
    </location>
</feature>
<dbReference type="OrthoDB" id="5272418at2759"/>
<dbReference type="PANTHER" id="PTHR35605">
    <property type="entry name" value="ECP2 EFFECTOR PROTEIN DOMAIN-CONTAINING PROTEIN-RELATED"/>
    <property type="match status" value="1"/>
</dbReference>
<feature type="chain" id="PRO_5018250487" description="LysM domain-containing protein" evidence="2">
    <location>
        <begin position="28"/>
        <end position="237"/>
    </location>
</feature>
<evidence type="ECO:0000256" key="2">
    <source>
        <dbReference type="SAM" id="SignalP"/>
    </source>
</evidence>
<evidence type="ECO:0008006" key="5">
    <source>
        <dbReference type="Google" id="ProtNLM"/>
    </source>
</evidence>
<dbReference type="EMBL" id="QWIL01000604">
    <property type="protein sequence ID" value="RMY17075.1"/>
    <property type="molecule type" value="Genomic_DNA"/>
</dbReference>
<organism evidence="3 4">
    <name type="scientific">Hortaea werneckii</name>
    <name type="common">Black yeast</name>
    <name type="synonym">Cladosporium werneckii</name>
    <dbReference type="NCBI Taxonomy" id="91943"/>
    <lineage>
        <taxon>Eukaryota</taxon>
        <taxon>Fungi</taxon>
        <taxon>Dikarya</taxon>
        <taxon>Ascomycota</taxon>
        <taxon>Pezizomycotina</taxon>
        <taxon>Dothideomycetes</taxon>
        <taxon>Dothideomycetidae</taxon>
        <taxon>Mycosphaerellales</taxon>
        <taxon>Teratosphaeriaceae</taxon>
        <taxon>Hortaea</taxon>
    </lineage>
</organism>
<name>A0A3M6ZP73_HORWE</name>
<feature type="region of interest" description="Disordered" evidence="1">
    <location>
        <begin position="207"/>
        <end position="237"/>
    </location>
</feature>
<dbReference type="Proteomes" id="UP000271337">
    <property type="component" value="Unassembled WGS sequence"/>
</dbReference>
<gene>
    <name evidence="3" type="ORF">D0867_06287</name>
</gene>
<protein>
    <recommendedName>
        <fullName evidence="5">LysM domain-containing protein</fullName>
    </recommendedName>
</protein>
<dbReference type="VEuPathDB" id="FungiDB:BTJ68_13665"/>
<proteinExistence type="predicted"/>
<evidence type="ECO:0000313" key="3">
    <source>
        <dbReference type="EMBL" id="RMY17075.1"/>
    </source>
</evidence>
<evidence type="ECO:0000313" key="4">
    <source>
        <dbReference type="Proteomes" id="UP000271337"/>
    </source>
</evidence>
<reference evidence="3 4" key="1">
    <citation type="journal article" date="2018" name="BMC Genomics">
        <title>Genomic evidence for intraspecific hybridization in a clonal and extremely halotolerant yeast.</title>
        <authorList>
            <person name="Gostincar C."/>
            <person name="Stajich J.E."/>
            <person name="Zupancic J."/>
            <person name="Zalar P."/>
            <person name="Gunde-Cimerman N."/>
        </authorList>
    </citation>
    <scope>NUCLEOTIDE SEQUENCE [LARGE SCALE GENOMIC DNA]</scope>
    <source>
        <strain evidence="3 4">EXF-6669</strain>
    </source>
</reference>
<dbReference type="PANTHER" id="PTHR35605:SF1">
    <property type="entry name" value="ECP2 EFFECTOR PROTEIN DOMAIN-CONTAINING PROTEIN-RELATED"/>
    <property type="match status" value="1"/>
</dbReference>
<sequence length="237" mass="25707">MTLRTSPSPPTTMKSTIALAFAALAAAAPSLSTRETDNELVWTGDIQDGGPNRTFTGKIESIYYQVLEANPDFVPNAVPEIQVPNTSNNLQKRVDVDCNIFSDIPAFADGIVDQINYLYRLGGNCGITPSCTRVSCSYDNAVWACSRTGGDTAPECARIADGASAVLGRCTRGRKVWGNDAEVGFIPFFFFFSRVVDVVGGDFSPFSLPPAPREKKKKKKKGGKKKRGRGGEYYLFP</sequence>
<accession>A0A3M6ZP73</accession>